<evidence type="ECO:0000313" key="8">
    <source>
        <dbReference type="EMBL" id="UUI02832.1"/>
    </source>
</evidence>
<accession>A0ABY5JTN1</accession>
<feature type="transmembrane region" description="Helical" evidence="6">
    <location>
        <begin position="45"/>
        <end position="64"/>
    </location>
</feature>
<evidence type="ECO:0000313" key="9">
    <source>
        <dbReference type="Proteomes" id="UP001059773"/>
    </source>
</evidence>
<evidence type="ECO:0000256" key="4">
    <source>
        <dbReference type="ARBA" id="ARBA00022989"/>
    </source>
</evidence>
<keyword evidence="4 6" id="KW-1133">Transmembrane helix</keyword>
<feature type="domain" description="Cardiolipin synthase N-terminal" evidence="7">
    <location>
        <begin position="24"/>
        <end position="65"/>
    </location>
</feature>
<reference evidence="8" key="1">
    <citation type="submission" date="2022-07" db="EMBL/GenBank/DDBJ databases">
        <title>FELIX.</title>
        <authorList>
            <person name="Wan K.H."/>
            <person name="Park S."/>
            <person name="Lawrence Q."/>
            <person name="Eichenberger J.P."/>
            <person name="Booth B.W."/>
            <person name="Piaggio A.J."/>
            <person name="Chandler J.C."/>
            <person name="Franklin A.B."/>
            <person name="Celniker S.E."/>
        </authorList>
    </citation>
    <scope>NUCLEOTIDE SEQUENCE</scope>
    <source>
        <strain evidence="8">QA-1986 374</strain>
    </source>
</reference>
<keyword evidence="2" id="KW-1003">Cell membrane</keyword>
<gene>
    <name evidence="8" type="ORF">NP439_22820</name>
</gene>
<evidence type="ECO:0000256" key="5">
    <source>
        <dbReference type="ARBA" id="ARBA00023136"/>
    </source>
</evidence>
<evidence type="ECO:0000259" key="7">
    <source>
        <dbReference type="Pfam" id="PF13396"/>
    </source>
</evidence>
<dbReference type="EMBL" id="CP101914">
    <property type="protein sequence ID" value="UUI02832.1"/>
    <property type="molecule type" value="Genomic_DNA"/>
</dbReference>
<dbReference type="InterPro" id="IPR027379">
    <property type="entry name" value="CLS_N"/>
</dbReference>
<sequence>MNDISFLMDHLPLLIPLIILQFTLMVTALIHVIKHPNYRFGNKGMWIIIVVLLQIIGPVFYFVFGKGENE</sequence>
<name>A0ABY5JTN1_9BACI</name>
<protein>
    <submittedName>
        <fullName evidence="8">PLDc N-terminal domain-containing protein</fullName>
    </submittedName>
</protein>
<proteinExistence type="predicted"/>
<dbReference type="Pfam" id="PF13396">
    <property type="entry name" value="PLDc_N"/>
    <property type="match status" value="1"/>
</dbReference>
<keyword evidence="9" id="KW-1185">Reference proteome</keyword>
<evidence type="ECO:0000256" key="1">
    <source>
        <dbReference type="ARBA" id="ARBA00004651"/>
    </source>
</evidence>
<comment type="subcellular location">
    <subcellularLocation>
        <location evidence="1">Cell membrane</location>
        <topology evidence="1">Multi-pass membrane protein</topology>
    </subcellularLocation>
</comment>
<dbReference type="Proteomes" id="UP001059773">
    <property type="component" value="Chromosome"/>
</dbReference>
<organism evidence="8 9">
    <name type="scientific">Oceanobacillus jeddahense</name>
    <dbReference type="NCBI Taxonomy" id="1462527"/>
    <lineage>
        <taxon>Bacteria</taxon>
        <taxon>Bacillati</taxon>
        <taxon>Bacillota</taxon>
        <taxon>Bacilli</taxon>
        <taxon>Bacillales</taxon>
        <taxon>Bacillaceae</taxon>
        <taxon>Oceanobacillus</taxon>
    </lineage>
</organism>
<keyword evidence="3 6" id="KW-0812">Transmembrane</keyword>
<dbReference type="RefSeq" id="WP_256708028.1">
    <property type="nucleotide sequence ID" value="NZ_CP101914.1"/>
</dbReference>
<feature type="transmembrane region" description="Helical" evidence="6">
    <location>
        <begin position="13"/>
        <end position="33"/>
    </location>
</feature>
<evidence type="ECO:0000256" key="3">
    <source>
        <dbReference type="ARBA" id="ARBA00022692"/>
    </source>
</evidence>
<evidence type="ECO:0000256" key="6">
    <source>
        <dbReference type="SAM" id="Phobius"/>
    </source>
</evidence>
<evidence type="ECO:0000256" key="2">
    <source>
        <dbReference type="ARBA" id="ARBA00022475"/>
    </source>
</evidence>
<keyword evidence="5 6" id="KW-0472">Membrane</keyword>